<dbReference type="PANTHER" id="PTHR38222">
    <property type="entry name" value="TFIIS N-TERMINAL DOMAIN-CONTAINING PROTEIN"/>
    <property type="match status" value="1"/>
</dbReference>
<gene>
    <name evidence="1" type="ORF">KIW84_075595</name>
</gene>
<dbReference type="Proteomes" id="UP001058974">
    <property type="component" value="Chromosome 7"/>
</dbReference>
<dbReference type="PANTHER" id="PTHR38222:SF1">
    <property type="entry name" value="TFIIS N-TERMINAL DOMAIN-CONTAINING PROTEIN"/>
    <property type="match status" value="1"/>
</dbReference>
<dbReference type="EMBL" id="JAMSHJ010000007">
    <property type="protein sequence ID" value="KAI5390339.1"/>
    <property type="molecule type" value="Genomic_DNA"/>
</dbReference>
<evidence type="ECO:0000313" key="2">
    <source>
        <dbReference type="Proteomes" id="UP001058974"/>
    </source>
</evidence>
<evidence type="ECO:0000313" key="1">
    <source>
        <dbReference type="EMBL" id="KAI5390339.1"/>
    </source>
</evidence>
<organism evidence="1 2">
    <name type="scientific">Pisum sativum</name>
    <name type="common">Garden pea</name>
    <name type="synonym">Lathyrus oleraceus</name>
    <dbReference type="NCBI Taxonomy" id="3888"/>
    <lineage>
        <taxon>Eukaryota</taxon>
        <taxon>Viridiplantae</taxon>
        <taxon>Streptophyta</taxon>
        <taxon>Embryophyta</taxon>
        <taxon>Tracheophyta</taxon>
        <taxon>Spermatophyta</taxon>
        <taxon>Magnoliopsida</taxon>
        <taxon>eudicotyledons</taxon>
        <taxon>Gunneridae</taxon>
        <taxon>Pentapetalae</taxon>
        <taxon>rosids</taxon>
        <taxon>fabids</taxon>
        <taxon>Fabales</taxon>
        <taxon>Fabaceae</taxon>
        <taxon>Papilionoideae</taxon>
        <taxon>50 kb inversion clade</taxon>
        <taxon>NPAAA clade</taxon>
        <taxon>Hologalegina</taxon>
        <taxon>IRL clade</taxon>
        <taxon>Fabeae</taxon>
        <taxon>Lathyrus</taxon>
    </lineage>
</organism>
<dbReference type="Gramene" id="Psat07G0559500-T1">
    <property type="protein sequence ID" value="KAI5390339.1"/>
    <property type="gene ID" value="KIW84_075595"/>
</dbReference>
<proteinExistence type="predicted"/>
<keyword evidence="2" id="KW-1185">Reference proteome</keyword>
<name>A0A9D5A034_PEA</name>
<dbReference type="AlphaFoldDB" id="A0A9D5A034"/>
<sequence length="87" mass="9827">MLQRSPRLTDVVMSGLVDIWTNEMSKLREKEKLQIQSIHSTASTQHETSQPKNTTSTGILASTVQFFKPRLLFSEASLSMLVECFNP</sequence>
<accession>A0A9D5A034</accession>
<protein>
    <submittedName>
        <fullName evidence="1">Uncharacterized protein</fullName>
    </submittedName>
</protein>
<comment type="caution">
    <text evidence="1">The sequence shown here is derived from an EMBL/GenBank/DDBJ whole genome shotgun (WGS) entry which is preliminary data.</text>
</comment>
<reference evidence="1 2" key="1">
    <citation type="journal article" date="2022" name="Nat. Genet.">
        <title>Improved pea reference genome and pan-genome highlight genomic features and evolutionary characteristics.</title>
        <authorList>
            <person name="Yang T."/>
            <person name="Liu R."/>
            <person name="Luo Y."/>
            <person name="Hu S."/>
            <person name="Wang D."/>
            <person name="Wang C."/>
            <person name="Pandey M.K."/>
            <person name="Ge S."/>
            <person name="Xu Q."/>
            <person name="Li N."/>
            <person name="Li G."/>
            <person name="Huang Y."/>
            <person name="Saxena R.K."/>
            <person name="Ji Y."/>
            <person name="Li M."/>
            <person name="Yan X."/>
            <person name="He Y."/>
            <person name="Liu Y."/>
            <person name="Wang X."/>
            <person name="Xiang C."/>
            <person name="Varshney R.K."/>
            <person name="Ding H."/>
            <person name="Gao S."/>
            <person name="Zong X."/>
        </authorList>
    </citation>
    <scope>NUCLEOTIDE SEQUENCE [LARGE SCALE GENOMIC DNA]</scope>
    <source>
        <strain evidence="1 2">cv. Zhongwan 6</strain>
    </source>
</reference>